<organism evidence="5 6">
    <name type="scientific">Mangrovactinospora gilvigrisea</name>
    <dbReference type="NCBI Taxonomy" id="1428644"/>
    <lineage>
        <taxon>Bacteria</taxon>
        <taxon>Bacillati</taxon>
        <taxon>Actinomycetota</taxon>
        <taxon>Actinomycetes</taxon>
        <taxon>Kitasatosporales</taxon>
        <taxon>Streptomycetaceae</taxon>
        <taxon>Mangrovactinospora</taxon>
    </lineage>
</organism>
<dbReference type="AlphaFoldDB" id="A0A1J7CCB2"/>
<keyword evidence="3" id="KW-0472">Membrane</keyword>
<proteinExistence type="predicted"/>
<evidence type="ECO:0000256" key="1">
    <source>
        <dbReference type="PROSITE-ProRule" id="PRU00289"/>
    </source>
</evidence>
<feature type="transmembrane region" description="Helical" evidence="3">
    <location>
        <begin position="36"/>
        <end position="56"/>
    </location>
</feature>
<evidence type="ECO:0000313" key="5">
    <source>
        <dbReference type="EMBL" id="OIV39156.1"/>
    </source>
</evidence>
<feature type="region of interest" description="Disordered" evidence="2">
    <location>
        <begin position="169"/>
        <end position="191"/>
    </location>
</feature>
<dbReference type="EMBL" id="MLCF01000006">
    <property type="protein sequence ID" value="OIV39156.1"/>
    <property type="molecule type" value="Genomic_DNA"/>
</dbReference>
<gene>
    <name evidence="5" type="ORF">BIV57_02160</name>
</gene>
<feature type="domain" description="FtsK" evidence="4">
    <location>
        <begin position="474"/>
        <end position="679"/>
    </location>
</feature>
<evidence type="ECO:0000256" key="2">
    <source>
        <dbReference type="SAM" id="MobiDB-lite"/>
    </source>
</evidence>
<dbReference type="InterPro" id="IPR002543">
    <property type="entry name" value="FtsK_dom"/>
</dbReference>
<feature type="binding site" evidence="1">
    <location>
        <begin position="491"/>
        <end position="498"/>
    </location>
    <ligand>
        <name>ATP</name>
        <dbReference type="ChEBI" id="CHEBI:30616"/>
    </ligand>
</feature>
<dbReference type="PROSITE" id="PS50901">
    <property type="entry name" value="FTSK"/>
    <property type="match status" value="1"/>
</dbReference>
<dbReference type="InterPro" id="IPR027417">
    <property type="entry name" value="P-loop_NTPase"/>
</dbReference>
<dbReference type="Gene3D" id="3.40.50.300">
    <property type="entry name" value="P-loop containing nucleotide triphosphate hydrolases"/>
    <property type="match status" value="1"/>
</dbReference>
<feature type="transmembrane region" description="Helical" evidence="3">
    <location>
        <begin position="316"/>
        <end position="335"/>
    </location>
</feature>
<protein>
    <recommendedName>
        <fullName evidence="4">FtsK domain-containing protein</fullName>
    </recommendedName>
</protein>
<dbReference type="GO" id="GO:0003677">
    <property type="term" value="F:DNA binding"/>
    <property type="evidence" value="ECO:0007669"/>
    <property type="project" value="InterPro"/>
</dbReference>
<reference evidence="5 6" key="1">
    <citation type="submission" date="2016-10" db="EMBL/GenBank/DDBJ databases">
        <title>Genome sequence of Streptomyces gilvigriseus MUSC 26.</title>
        <authorList>
            <person name="Lee L.-H."/>
            <person name="Ser H.-L."/>
        </authorList>
    </citation>
    <scope>NUCLEOTIDE SEQUENCE [LARGE SCALE GENOMIC DNA]</scope>
    <source>
        <strain evidence="5 6">MUSC 26</strain>
    </source>
</reference>
<dbReference type="Proteomes" id="UP000243342">
    <property type="component" value="Unassembled WGS sequence"/>
</dbReference>
<comment type="caution">
    <text evidence="5">The sequence shown here is derived from an EMBL/GenBank/DDBJ whole genome shotgun (WGS) entry which is preliminary data.</text>
</comment>
<dbReference type="OrthoDB" id="5168624at2"/>
<sequence length="872" mass="94341">MGPTLREAVRLLFDPAVPAVLAGSLILLAAPPAGYLLLHYTGLALGVWVWLAWAIVQTRAVWRTRRTWRRTLFAAAAEPLRFPPDASPGRWVFIQRWERRTEPAAVVIRCPEGFDPAREQADARLSAAWPAYPELAAGLQWSFRYGRQKRQPDQWQVAAFSTAISEEAVAPSPSPQEAIPPQPPVGEEDAGSTAMPLARQVLRVAVLVGRFAVPLAAVAAAAWWVLRDPQGVWPWLTHHRCAAGALALPVLLGLAWFWLRVAYFEPRRGQAIKPYLLLVREAYGLLVWEDRWFLRLPMLALLGWGGYLAATRSSVLPAAVVLGAWYAVALGRVTVVGRQRGAIVRTMYAIARVNLDYERYWKVRKGQRPVGAWRRIKVAWTSTRVPGRVRVGFPTELRTTSVPKMRQFQEEWTQKAFPAAAAHPGLEWDFAANMGTTTIECRPYVPVNPTDVRLGPTAPADAMQFVPGQLARTGAWYTMDLRDSPHMLVCGETGSGKSATMETLAYQKARTGWQVQIADAGGSGGWARWQGRPGVVPAVSSGSEACVIALTYPQIGAMFAELRLEIDHRKTLLVDHRVSKLSALPPHVRPAPRLVVCDEWLSMLSSASAKSKDEDTQMRKAIATQVWGDWAYVILEGRKVGVHSITGAQRPDAAMFGGAFRDNIGIRIACGAMTDMGLRMMFGEGYRAPLGFTVQDGDDLSGLPRGRMLVRPGAGKGVAVVQGAWFGGENNDADLERYLPVGGTAHALAAEHDPAPAMAAGWPEPLDAVPPPAPVAPAPVAPASVAPASVAPANPWVAAAASLPTAASAPAAPAAAAGAEQIDDDLPPDLAPPTPRAPRSAPRTPPTSVEEAIALAQQRRAEQGLPPVRDPR</sequence>
<keyword evidence="3" id="KW-1133">Transmembrane helix</keyword>
<evidence type="ECO:0000259" key="4">
    <source>
        <dbReference type="PROSITE" id="PS50901"/>
    </source>
</evidence>
<accession>A0A1J7CCB2</accession>
<keyword evidence="1" id="KW-0067">ATP-binding</keyword>
<keyword evidence="1" id="KW-0547">Nucleotide-binding</keyword>
<feature type="transmembrane region" description="Helical" evidence="3">
    <location>
        <begin position="204"/>
        <end position="226"/>
    </location>
</feature>
<feature type="region of interest" description="Disordered" evidence="2">
    <location>
        <begin position="812"/>
        <end position="850"/>
    </location>
</feature>
<dbReference type="Pfam" id="PF01580">
    <property type="entry name" value="FtsK_SpoIIIE"/>
    <property type="match status" value="1"/>
</dbReference>
<feature type="compositionally biased region" description="Pro residues" evidence="2">
    <location>
        <begin position="172"/>
        <end position="184"/>
    </location>
</feature>
<keyword evidence="6" id="KW-1185">Reference proteome</keyword>
<dbReference type="STRING" id="1428644.BIV57_02160"/>
<evidence type="ECO:0000313" key="6">
    <source>
        <dbReference type="Proteomes" id="UP000243342"/>
    </source>
</evidence>
<dbReference type="RefSeq" id="WP_071654892.1">
    <property type="nucleotide sequence ID" value="NZ_MLCF01000006.1"/>
</dbReference>
<feature type="transmembrane region" description="Helical" evidence="3">
    <location>
        <begin position="12"/>
        <end position="30"/>
    </location>
</feature>
<feature type="transmembrane region" description="Helical" evidence="3">
    <location>
        <begin position="246"/>
        <end position="263"/>
    </location>
</feature>
<dbReference type="GO" id="GO:0005524">
    <property type="term" value="F:ATP binding"/>
    <property type="evidence" value="ECO:0007669"/>
    <property type="project" value="UniProtKB-UniRule"/>
</dbReference>
<evidence type="ECO:0000256" key="3">
    <source>
        <dbReference type="SAM" id="Phobius"/>
    </source>
</evidence>
<keyword evidence="3" id="KW-0812">Transmembrane</keyword>
<name>A0A1J7CCB2_9ACTN</name>
<feature type="compositionally biased region" description="Low complexity" evidence="2">
    <location>
        <begin position="837"/>
        <end position="848"/>
    </location>
</feature>
<dbReference type="SUPFAM" id="SSF52540">
    <property type="entry name" value="P-loop containing nucleoside triphosphate hydrolases"/>
    <property type="match status" value="1"/>
</dbReference>